<dbReference type="Pfam" id="PF01593">
    <property type="entry name" value="Amino_oxidase"/>
    <property type="match status" value="1"/>
</dbReference>
<comment type="function">
    <text evidence="1">Probable oxidoreductase that may play a role as regulator of mitochondrial function.</text>
</comment>
<dbReference type="InterPro" id="IPR036188">
    <property type="entry name" value="FAD/NAD-bd_sf"/>
</dbReference>
<dbReference type="AlphaFoldDB" id="A0A845QAA8"/>
<dbReference type="RefSeq" id="WP_160587396.1">
    <property type="nucleotide sequence ID" value="NZ_BMHN01000001.1"/>
</dbReference>
<dbReference type="Proteomes" id="UP000470384">
    <property type="component" value="Unassembled WGS sequence"/>
</dbReference>
<keyword evidence="6" id="KW-1185">Reference proteome</keyword>
<accession>A0A845QAA8</accession>
<reference evidence="5 6" key="1">
    <citation type="journal article" date="2016" name="Int. J. Syst. Evol. Microbiol.">
        <title>Pyruvatibacter mobilis gen. nov., sp. nov., a marine bacterium from the culture broth of Picochlorum sp. 122.</title>
        <authorList>
            <person name="Wang G."/>
            <person name="Tang M."/>
            <person name="Wu H."/>
            <person name="Dai S."/>
            <person name="Li T."/>
            <person name="Chen C."/>
            <person name="He H."/>
            <person name="Fan J."/>
            <person name="Xiang W."/>
            <person name="Li X."/>
        </authorList>
    </citation>
    <scope>NUCLEOTIDE SEQUENCE [LARGE SCALE GENOMIC DNA]</scope>
    <source>
        <strain evidence="5 6">GYP-11</strain>
    </source>
</reference>
<dbReference type="SUPFAM" id="SSF51905">
    <property type="entry name" value="FAD/NAD(P)-binding domain"/>
    <property type="match status" value="1"/>
</dbReference>
<feature type="domain" description="Amine oxidase" evidence="4">
    <location>
        <begin position="15"/>
        <end position="512"/>
    </location>
</feature>
<dbReference type="GO" id="GO:0016491">
    <property type="term" value="F:oxidoreductase activity"/>
    <property type="evidence" value="ECO:0007669"/>
    <property type="project" value="InterPro"/>
</dbReference>
<comment type="caution">
    <text evidence="5">The sequence shown here is derived from an EMBL/GenBank/DDBJ whole genome shotgun (WGS) entry which is preliminary data.</text>
</comment>
<dbReference type="EMBL" id="WXYQ01000005">
    <property type="protein sequence ID" value="NBG95404.1"/>
    <property type="molecule type" value="Genomic_DNA"/>
</dbReference>
<dbReference type="PANTHER" id="PTHR10668:SF103">
    <property type="entry name" value="PYRIDINE NUCLEOTIDE-DISULFIDE OXIDOREDUCTASE DOMAIN-CONTAINING PROTEIN 2"/>
    <property type="match status" value="1"/>
</dbReference>
<sequence length="533" mass="57607">MERFDAIIIGAGHNGLTAAAYLARAGLRVVVLEKNPYLGGAASSREIEPGFIYSSCSYALSLLRPEIIRDLDLARHGLVTIPFGGSLTFLPDGRHLASSSHAHIMHREIARYSPRDADAYPRFARDMKEQADLIRPLMMQPPPDPASLSLTRLGEGTSHLRRFAGTSSAALADTVRFWTLSAKDLLDRYFESDVVKAHLAASAVIGTGLGPMSPGSAYIMLHHRAGGIDGARGAWGYVRGGMGSVSRALAACVIEEGGDIRLESPVDEVKASSGKTTGVVLADGSEISAGIVLSGLELKQSILSLLDWKVLPQGFTERVARFKTRGSSAKLNIALNGLPEFAGIESDCTALEGDIRLCGTIADMERAYDDWKERVMPRDPYIEMVLPSRLDPTLAPPGKHVASVFVQYVPDGLIDGSWTDAKRAQLQEVVLDKIERHAPGFRKLVRHVETRTPADLEAEIGMTQGNIFHGELTLDQLLFNRPLPELSRYRTPVRGYYLCGSSMHPGGGVMGAPGAVAAAQVLRDAGVRPRRRA</sequence>
<dbReference type="PRINTS" id="PR00420">
    <property type="entry name" value="RNGMNOXGNASE"/>
</dbReference>
<evidence type="ECO:0000256" key="2">
    <source>
        <dbReference type="ARBA" id="ARBA00038825"/>
    </source>
</evidence>
<evidence type="ECO:0000259" key="4">
    <source>
        <dbReference type="Pfam" id="PF01593"/>
    </source>
</evidence>
<dbReference type="OrthoDB" id="9774675at2"/>
<dbReference type="Gene3D" id="3.50.50.60">
    <property type="entry name" value="FAD/NAD(P)-binding domain"/>
    <property type="match status" value="2"/>
</dbReference>
<evidence type="ECO:0000313" key="5">
    <source>
        <dbReference type="EMBL" id="NBG95404.1"/>
    </source>
</evidence>
<dbReference type="PANTHER" id="PTHR10668">
    <property type="entry name" value="PHYTOENE DEHYDROGENASE"/>
    <property type="match status" value="1"/>
</dbReference>
<dbReference type="GeneID" id="300655132"/>
<proteinExistence type="predicted"/>
<gene>
    <name evidence="5" type="ORF">GTQ45_06625</name>
</gene>
<evidence type="ECO:0000256" key="1">
    <source>
        <dbReference type="ARBA" id="ARBA00037217"/>
    </source>
</evidence>
<organism evidence="5 6">
    <name type="scientific">Pyruvatibacter mobilis</name>
    <dbReference type="NCBI Taxonomy" id="1712261"/>
    <lineage>
        <taxon>Bacteria</taxon>
        <taxon>Pseudomonadati</taxon>
        <taxon>Pseudomonadota</taxon>
        <taxon>Alphaproteobacteria</taxon>
        <taxon>Hyphomicrobiales</taxon>
        <taxon>Parvibaculaceae</taxon>
        <taxon>Pyruvatibacter</taxon>
    </lineage>
</organism>
<comment type="subunit">
    <text evidence="2">Interacts with COX5B; this interaction may contribute to localize PYROXD2 to the inner face of the inner mitochondrial membrane.</text>
</comment>
<protein>
    <recommendedName>
        <fullName evidence="3">Pyridine nucleotide-disulfide oxidoreductase domain-containing protein 2</fullName>
    </recommendedName>
</protein>
<name>A0A845QAA8_9HYPH</name>
<dbReference type="InterPro" id="IPR002937">
    <property type="entry name" value="Amino_oxidase"/>
</dbReference>
<evidence type="ECO:0000256" key="3">
    <source>
        <dbReference type="ARBA" id="ARBA00040298"/>
    </source>
</evidence>
<evidence type="ECO:0000313" key="6">
    <source>
        <dbReference type="Proteomes" id="UP000470384"/>
    </source>
</evidence>